<keyword evidence="3" id="KW-1185">Reference proteome</keyword>
<sequence>MNAIRQIVEVKDRKISIELPENFNAEKVEVIIFPVDEEGYYDIHEEEKNLMRERVKNTDPEKFKNWRDIREKYL</sequence>
<reference evidence="2 4" key="2">
    <citation type="submission" date="2018-12" db="EMBL/GenBank/DDBJ databases">
        <authorList>
            <consortium name="Pathogen Informatics"/>
        </authorList>
    </citation>
    <scope>NUCLEOTIDE SEQUENCE [LARGE SCALE GENOMIC DNA]</scope>
    <source>
        <strain evidence="2 4">NCTC13489</strain>
    </source>
</reference>
<evidence type="ECO:0000313" key="2">
    <source>
        <dbReference type="EMBL" id="VEI00041.1"/>
    </source>
</evidence>
<proteinExistence type="predicted"/>
<accession>A0A448NSE6</accession>
<evidence type="ECO:0000313" key="1">
    <source>
        <dbReference type="EMBL" id="KEY17812.1"/>
    </source>
</evidence>
<dbReference type="STRING" id="266748.HY04_04540"/>
<dbReference type="KEGG" id="cant:NCTC13489_01917"/>
<evidence type="ECO:0000313" key="4">
    <source>
        <dbReference type="Proteomes" id="UP000270036"/>
    </source>
</evidence>
<dbReference type="EMBL" id="LR134441">
    <property type="protein sequence ID" value="VEI00041.1"/>
    <property type="molecule type" value="Genomic_DNA"/>
</dbReference>
<protein>
    <submittedName>
        <fullName evidence="2">Uncharacterized protein</fullName>
    </submittedName>
</protein>
<reference evidence="1 3" key="1">
    <citation type="submission" date="2014-07" db="EMBL/GenBank/DDBJ databases">
        <authorList>
            <person name="Pisani N.G."/>
            <person name="Newman J.D."/>
        </authorList>
    </citation>
    <scope>NUCLEOTIDE SEQUENCE [LARGE SCALE GENOMIC DNA]</scope>
    <source>
        <strain evidence="1 3">LMG 24720</strain>
    </source>
</reference>
<evidence type="ECO:0000313" key="3">
    <source>
        <dbReference type="Proteomes" id="UP000028349"/>
    </source>
</evidence>
<organism evidence="2 4">
    <name type="scientific">Kaistella antarctica</name>
    <dbReference type="NCBI Taxonomy" id="266748"/>
    <lineage>
        <taxon>Bacteria</taxon>
        <taxon>Pseudomonadati</taxon>
        <taxon>Bacteroidota</taxon>
        <taxon>Flavobacteriia</taxon>
        <taxon>Flavobacteriales</taxon>
        <taxon>Weeksellaceae</taxon>
        <taxon>Chryseobacterium group</taxon>
        <taxon>Kaistella</taxon>
    </lineage>
</organism>
<name>A0A448NSE6_9FLAO</name>
<dbReference type="RefSeq" id="WP_034717672.1">
    <property type="nucleotide sequence ID" value="NZ_FOIX01000001.1"/>
</dbReference>
<dbReference type="EMBL" id="JPEP01000002">
    <property type="protein sequence ID" value="KEY17812.1"/>
    <property type="molecule type" value="Genomic_DNA"/>
</dbReference>
<dbReference type="OrthoDB" id="964294at2"/>
<dbReference type="Proteomes" id="UP000028349">
    <property type="component" value="Unassembled WGS sequence"/>
</dbReference>
<gene>
    <name evidence="1" type="ORF">HY04_04540</name>
    <name evidence="2" type="ORF">NCTC13489_01917</name>
</gene>
<dbReference type="Proteomes" id="UP000270036">
    <property type="component" value="Chromosome"/>
</dbReference>
<dbReference type="AlphaFoldDB" id="A0A448NSE6"/>